<dbReference type="Proteomes" id="UP000765507">
    <property type="component" value="Unassembled WGS sequence"/>
</dbReference>
<dbReference type="SUPFAM" id="SSF58069">
    <property type="entry name" value="Virus ectodomain"/>
    <property type="match status" value="1"/>
</dbReference>
<protein>
    <submittedName>
        <fullName evidence="1">Endogenous retrovirus group PABLB member 1 Env polyprotein</fullName>
    </submittedName>
</protein>
<comment type="caution">
    <text evidence="1">The sequence shown here is derived from an EMBL/GenBank/DDBJ whole genome shotgun (WGS) entry which is preliminary data.</text>
</comment>
<dbReference type="Pfam" id="PF00429">
    <property type="entry name" value="TLV_coat"/>
    <property type="match status" value="1"/>
</dbReference>
<dbReference type="OrthoDB" id="8949317at2759"/>
<accession>A0A8T1S7U3</accession>
<evidence type="ECO:0000313" key="1">
    <source>
        <dbReference type="EMBL" id="KAG6924644.1"/>
    </source>
</evidence>
<sequence>MIFLPSYGVGRLAQLYRRLSVFLTKFANETLAIEKSLNSELYQHRLLSLQNRQALDYVLASQGGVCALIGSECCTYVPEHSQDINKHVLSAEQAFEQWKAREGEPTVFDSLWSWLPNLGGLGGGLVRLLLTGVVLCLEGVVGVIRHTPQVTRGGGRPRVSMKPPCLGLYEPNFLHD</sequence>
<evidence type="ECO:0000313" key="2">
    <source>
        <dbReference type="Proteomes" id="UP000765507"/>
    </source>
</evidence>
<organism evidence="1 2">
    <name type="scientific">Chelydra serpentina</name>
    <name type="common">Snapping turtle</name>
    <name type="synonym">Testudo serpentina</name>
    <dbReference type="NCBI Taxonomy" id="8475"/>
    <lineage>
        <taxon>Eukaryota</taxon>
        <taxon>Metazoa</taxon>
        <taxon>Chordata</taxon>
        <taxon>Craniata</taxon>
        <taxon>Vertebrata</taxon>
        <taxon>Euteleostomi</taxon>
        <taxon>Archelosauria</taxon>
        <taxon>Testudinata</taxon>
        <taxon>Testudines</taxon>
        <taxon>Cryptodira</taxon>
        <taxon>Durocryptodira</taxon>
        <taxon>Americhelydia</taxon>
        <taxon>Chelydroidea</taxon>
        <taxon>Chelydridae</taxon>
        <taxon>Chelydra</taxon>
    </lineage>
</organism>
<keyword evidence="2" id="KW-1185">Reference proteome</keyword>
<dbReference type="EMBL" id="JAHGAV010000558">
    <property type="protein sequence ID" value="KAG6924644.1"/>
    <property type="molecule type" value="Genomic_DNA"/>
</dbReference>
<name>A0A8T1S7U3_CHESE</name>
<dbReference type="Gene3D" id="1.10.287.210">
    <property type="match status" value="1"/>
</dbReference>
<reference evidence="1 2" key="1">
    <citation type="journal article" date="2020" name="G3 (Bethesda)">
        <title>Draft Genome of the Common Snapping Turtle, Chelydra serpentina, a Model for Phenotypic Plasticity in Reptiles.</title>
        <authorList>
            <person name="Das D."/>
            <person name="Singh S.K."/>
            <person name="Bierstedt J."/>
            <person name="Erickson A."/>
            <person name="Galli G.L.J."/>
            <person name="Crossley D.A. 2nd"/>
            <person name="Rhen T."/>
        </authorList>
    </citation>
    <scope>NUCLEOTIDE SEQUENCE [LARGE SCALE GENOMIC DNA]</scope>
    <source>
        <strain evidence="1">KW</strain>
    </source>
</reference>
<proteinExistence type="predicted"/>
<dbReference type="InterPro" id="IPR018154">
    <property type="entry name" value="TLV/ENV_coat_polyprotein"/>
</dbReference>
<dbReference type="AlphaFoldDB" id="A0A8T1S7U3"/>
<dbReference type="PANTHER" id="PTHR10424">
    <property type="entry name" value="VIRAL ENVELOPE PROTEIN"/>
    <property type="match status" value="1"/>
</dbReference>
<gene>
    <name evidence="1" type="ORF">G0U57_016837</name>
</gene>